<accession>A0A1L7X478</accession>
<protein>
    <submittedName>
        <fullName evidence="3">Uncharacterized protein</fullName>
    </submittedName>
</protein>
<dbReference type="InterPro" id="IPR029058">
    <property type="entry name" value="AB_hydrolase_fold"/>
</dbReference>
<dbReference type="STRING" id="576137.A0A1L7X478"/>
<dbReference type="AlphaFoldDB" id="A0A1L7X478"/>
<dbReference type="OrthoDB" id="2112891at2759"/>
<keyword evidence="4" id="KW-1185">Reference proteome</keyword>
<evidence type="ECO:0000256" key="1">
    <source>
        <dbReference type="SAM" id="MobiDB-lite"/>
    </source>
</evidence>
<feature type="chain" id="PRO_5012114832" evidence="2">
    <location>
        <begin position="19"/>
        <end position="246"/>
    </location>
</feature>
<proteinExistence type="predicted"/>
<name>A0A1L7X478_9HELO</name>
<dbReference type="EMBL" id="FJOG01000014">
    <property type="protein sequence ID" value="CZR59821.1"/>
    <property type="molecule type" value="Genomic_DNA"/>
</dbReference>
<feature type="region of interest" description="Disordered" evidence="1">
    <location>
        <begin position="216"/>
        <end position="246"/>
    </location>
</feature>
<evidence type="ECO:0000313" key="3">
    <source>
        <dbReference type="EMBL" id="CZR59821.1"/>
    </source>
</evidence>
<sequence>MRFSLLFIAVSFLGAALAAKTIARKVNSGPTGYVIDFVFTPNATTHPKSVQLGFPLFSDSLHASPSVVNGYLPYDWRPEYFSMEIFSSALPVPVAGLNMTFNSRSGDWEITVPFPSGTFNYNFYLDCNDTNYFKCPAAVTDPSNPLIELYPGDQFVSVIQVPFKKKYQHYPSPGSTYPSPGVHDVGSYLLAEYGTILGKKYPVLYLSHGGGGSDSDWLNQGRPQYPRPPHQLWRSRTNNRGDAKLL</sequence>
<evidence type="ECO:0000313" key="4">
    <source>
        <dbReference type="Proteomes" id="UP000184330"/>
    </source>
</evidence>
<dbReference type="Gene3D" id="3.40.50.1820">
    <property type="entry name" value="alpha/beta hydrolase"/>
    <property type="match status" value="1"/>
</dbReference>
<dbReference type="Proteomes" id="UP000184330">
    <property type="component" value="Unassembled WGS sequence"/>
</dbReference>
<keyword evidence="2" id="KW-0732">Signal</keyword>
<evidence type="ECO:0000256" key="2">
    <source>
        <dbReference type="SAM" id="SignalP"/>
    </source>
</evidence>
<reference evidence="3 4" key="1">
    <citation type="submission" date="2016-03" db="EMBL/GenBank/DDBJ databases">
        <authorList>
            <person name="Ploux O."/>
        </authorList>
    </citation>
    <scope>NUCLEOTIDE SEQUENCE [LARGE SCALE GENOMIC DNA]</scope>
    <source>
        <strain evidence="3 4">UAMH 11012</strain>
    </source>
</reference>
<gene>
    <name evidence="3" type="ORF">PAC_09715</name>
</gene>
<feature type="signal peptide" evidence="2">
    <location>
        <begin position="1"/>
        <end position="18"/>
    </location>
</feature>
<organism evidence="3 4">
    <name type="scientific">Phialocephala subalpina</name>
    <dbReference type="NCBI Taxonomy" id="576137"/>
    <lineage>
        <taxon>Eukaryota</taxon>
        <taxon>Fungi</taxon>
        <taxon>Dikarya</taxon>
        <taxon>Ascomycota</taxon>
        <taxon>Pezizomycotina</taxon>
        <taxon>Leotiomycetes</taxon>
        <taxon>Helotiales</taxon>
        <taxon>Mollisiaceae</taxon>
        <taxon>Phialocephala</taxon>
        <taxon>Phialocephala fortinii species complex</taxon>
    </lineage>
</organism>